<evidence type="ECO:0000259" key="10">
    <source>
        <dbReference type="PROSITE" id="PS50109"/>
    </source>
</evidence>
<dbReference type="InterPro" id="IPR036641">
    <property type="entry name" value="HPT_dom_sf"/>
</dbReference>
<evidence type="ECO:0000256" key="7">
    <source>
        <dbReference type="PROSITE-ProRule" id="PRU00110"/>
    </source>
</evidence>
<feature type="region of interest" description="Disordered" evidence="9">
    <location>
        <begin position="290"/>
        <end position="320"/>
    </location>
</feature>
<dbReference type="FunFam" id="3.30.565.10:FF:000016">
    <property type="entry name" value="Chemotaxis protein CheA, putative"/>
    <property type="match status" value="1"/>
</dbReference>
<evidence type="ECO:0000259" key="13">
    <source>
        <dbReference type="PROSITE" id="PS50894"/>
    </source>
</evidence>
<evidence type="ECO:0000256" key="5">
    <source>
        <dbReference type="ARBA" id="ARBA00022777"/>
    </source>
</evidence>
<organism evidence="14 15">
    <name type="scientific">Leptolyngbya boryana NIES-2135</name>
    <dbReference type="NCBI Taxonomy" id="1973484"/>
    <lineage>
        <taxon>Bacteria</taxon>
        <taxon>Bacillati</taxon>
        <taxon>Cyanobacteriota</taxon>
        <taxon>Cyanophyceae</taxon>
        <taxon>Leptolyngbyales</taxon>
        <taxon>Leptolyngbyaceae</taxon>
        <taxon>Leptolyngbya group</taxon>
        <taxon>Leptolyngbya</taxon>
    </lineage>
</organism>
<dbReference type="Pfam" id="PF01627">
    <property type="entry name" value="Hpt"/>
    <property type="match status" value="1"/>
</dbReference>
<dbReference type="Gene3D" id="3.30.565.10">
    <property type="entry name" value="Histidine kinase-like ATPase, C-terminal domain"/>
    <property type="match status" value="1"/>
</dbReference>
<dbReference type="Pfam" id="PF00072">
    <property type="entry name" value="Response_reg"/>
    <property type="match status" value="1"/>
</dbReference>
<dbReference type="SUPFAM" id="SSF50341">
    <property type="entry name" value="CheW-like"/>
    <property type="match status" value="1"/>
</dbReference>
<dbReference type="InterPro" id="IPR004105">
    <property type="entry name" value="CheA-like_dim"/>
</dbReference>
<feature type="compositionally biased region" description="Polar residues" evidence="9">
    <location>
        <begin position="290"/>
        <end position="303"/>
    </location>
</feature>
<evidence type="ECO:0000256" key="2">
    <source>
        <dbReference type="ARBA" id="ARBA00012438"/>
    </source>
</evidence>
<dbReference type="SMART" id="SM01231">
    <property type="entry name" value="H-kinase_dim"/>
    <property type="match status" value="1"/>
</dbReference>
<dbReference type="GO" id="GO:0006935">
    <property type="term" value="P:chemotaxis"/>
    <property type="evidence" value="ECO:0007669"/>
    <property type="project" value="InterPro"/>
</dbReference>
<dbReference type="CDD" id="cd17574">
    <property type="entry name" value="REC_OmpR"/>
    <property type="match status" value="1"/>
</dbReference>
<dbReference type="EMBL" id="AP018203">
    <property type="protein sequence ID" value="BAY57745.1"/>
    <property type="molecule type" value="Genomic_DNA"/>
</dbReference>
<keyword evidence="3 8" id="KW-0597">Phosphoprotein</keyword>
<evidence type="ECO:0000256" key="1">
    <source>
        <dbReference type="ARBA" id="ARBA00000085"/>
    </source>
</evidence>
<dbReference type="SUPFAM" id="SSF55874">
    <property type="entry name" value="ATPase domain of HSP90 chaperone/DNA topoisomerase II/histidine kinase"/>
    <property type="match status" value="1"/>
</dbReference>
<dbReference type="InterPro" id="IPR036061">
    <property type="entry name" value="CheW-like_dom_sf"/>
</dbReference>
<dbReference type="GO" id="GO:0005737">
    <property type="term" value="C:cytoplasm"/>
    <property type="evidence" value="ECO:0007669"/>
    <property type="project" value="InterPro"/>
</dbReference>
<dbReference type="PANTHER" id="PTHR43395:SF1">
    <property type="entry name" value="CHEMOTAXIS PROTEIN CHEA"/>
    <property type="match status" value="1"/>
</dbReference>
<feature type="domain" description="Histidine kinase" evidence="10">
    <location>
        <begin position="357"/>
        <end position="615"/>
    </location>
</feature>
<gene>
    <name evidence="14" type="ORF">NIES2135_46160</name>
</gene>
<dbReference type="AlphaFoldDB" id="A0A1Z4JLX2"/>
<dbReference type="Pfam" id="PF02895">
    <property type="entry name" value="H-kinase_dim"/>
    <property type="match status" value="1"/>
</dbReference>
<evidence type="ECO:0000256" key="3">
    <source>
        <dbReference type="ARBA" id="ARBA00022553"/>
    </source>
</evidence>
<proteinExistence type="predicted"/>
<dbReference type="CDD" id="cd00088">
    <property type="entry name" value="HPT"/>
    <property type="match status" value="1"/>
</dbReference>
<keyword evidence="15" id="KW-1185">Reference proteome</keyword>
<evidence type="ECO:0000259" key="11">
    <source>
        <dbReference type="PROSITE" id="PS50110"/>
    </source>
</evidence>
<dbReference type="InterPro" id="IPR011006">
    <property type="entry name" value="CheY-like_superfamily"/>
</dbReference>
<dbReference type="SMART" id="SM00073">
    <property type="entry name" value="HPT"/>
    <property type="match status" value="1"/>
</dbReference>
<dbReference type="InterPro" id="IPR036890">
    <property type="entry name" value="HATPase_C_sf"/>
</dbReference>
<dbReference type="Proteomes" id="UP000217895">
    <property type="component" value="Chromosome"/>
</dbReference>
<dbReference type="SMART" id="SM00260">
    <property type="entry name" value="CheW"/>
    <property type="match status" value="1"/>
</dbReference>
<dbReference type="InterPro" id="IPR008207">
    <property type="entry name" value="Sig_transdc_His_kin_Hpt_dom"/>
</dbReference>
<name>A0A1Z4JLX2_LEPBY</name>
<comment type="catalytic activity">
    <reaction evidence="1">
        <text>ATP + protein L-histidine = ADP + protein N-phospho-L-histidine.</text>
        <dbReference type="EC" id="2.7.13.3"/>
    </reaction>
</comment>
<sequence length="894" mass="99354">MLELFRQEVKVQVTRLKQNFMLFEHQSPSANEIQDALHALETVHGLAQIVEVEAAVTLSEAMQSRLKIIQPEKRLDSIECDRLIQSADWLLEMSLLEDSERHNWIANHQQAIVEIQTSPTTDSLPLTPDSRTQSNVSLALVDSQMMDLFRLEVEEQAKTLNQELLTLEANPTVTQPLEALMRAAHSIKGAARIVGIDAAVGLAHTMEDCFVAAQNRSLTLTAELVDSLLSGVDLLQYLSQVSDQDLPNWIEHHQAAIAAVQSSIQTLRQSPAQVSDVALLPIASPPQSLNLNQLSPIQNGKDLNSSDSSTQDSAPSSQRVVRVSADNLTRMMGLAGESLIEANALPAFADSLRQVRSRQIELSTTLETLEQHVNAMSNKVTQALFETVRQQEQQCRNLLSDRLSELEDFIRRTTNLSERLYQEVITSHMRPFEEGMQNFPRMVRDLARSLNKQVKLEIIGQTTSVDRDILARLEAPITHILRNAIDHGIESPETRVAAGKSAEGTIQIEAAHRGGMLAIAITDDGIGIDTQKLRQAIIARQLVAPEIAAKLSHSELMEFLFLPGFSLSEQVTELSGRGVGLDIVKSMAQEVGGTVRVTSQPGKGTGFYFQLPLTLSVVRTLLVDVAGEVYAFPLSRIDQIVTVEQSEIFTAENRQYFTFDQNNIGLIPLYQVLDLSRPTGTSERSWVVMLSDQSATYGLIVDRCLGEKELVVRPLDPRLGKVQDVSAAALMNDGSLVLILDVSDLIRSTNRLLQNTRLAKVSEPRSLQHQQNAKRVLVVDDSITVRELERKLLQNHGYVVDIAVDGMEGWNAVRSYPYDLVISDIDMPRMNGIELIKAIKQHSRFHAIPVIVVSYRDREDDRIQGLEAGADYYLTKNSFHDDTLIRAVTDLIGE</sequence>
<evidence type="ECO:0000256" key="6">
    <source>
        <dbReference type="ARBA" id="ARBA00023012"/>
    </source>
</evidence>
<dbReference type="InterPro" id="IPR051315">
    <property type="entry name" value="Bact_Chemotaxis_CheA"/>
</dbReference>
<dbReference type="Pfam" id="PF02518">
    <property type="entry name" value="HATPase_c"/>
    <property type="match status" value="1"/>
</dbReference>
<dbReference type="SMART" id="SM00448">
    <property type="entry name" value="REC"/>
    <property type="match status" value="1"/>
</dbReference>
<dbReference type="PRINTS" id="PR00344">
    <property type="entry name" value="BCTRLSENSOR"/>
</dbReference>
<evidence type="ECO:0000259" key="12">
    <source>
        <dbReference type="PROSITE" id="PS50851"/>
    </source>
</evidence>
<feature type="modified residue" description="4-aspartylphosphate" evidence="8">
    <location>
        <position position="824"/>
    </location>
</feature>
<dbReference type="InterPro" id="IPR004358">
    <property type="entry name" value="Sig_transdc_His_kin-like_C"/>
</dbReference>
<reference evidence="14 15" key="1">
    <citation type="submission" date="2017-06" db="EMBL/GenBank/DDBJ databases">
        <title>Genome sequencing of cyanobaciteial culture collection at National Institute for Environmental Studies (NIES).</title>
        <authorList>
            <person name="Hirose Y."/>
            <person name="Shimura Y."/>
            <person name="Fujisawa T."/>
            <person name="Nakamura Y."/>
            <person name="Kawachi M."/>
        </authorList>
    </citation>
    <scope>NUCLEOTIDE SEQUENCE [LARGE SCALE GENOMIC DNA]</scope>
    <source>
        <strain evidence="14 15">NIES-2135</strain>
    </source>
</reference>
<dbReference type="Gene3D" id="1.20.120.160">
    <property type="entry name" value="HPT domain"/>
    <property type="match status" value="2"/>
</dbReference>
<dbReference type="PROSITE" id="PS50894">
    <property type="entry name" value="HPT"/>
    <property type="match status" value="1"/>
</dbReference>
<dbReference type="EC" id="2.7.13.3" evidence="2"/>
<dbReference type="SMART" id="SM00387">
    <property type="entry name" value="HATPase_c"/>
    <property type="match status" value="1"/>
</dbReference>
<accession>A0A1Z4JLX2</accession>
<dbReference type="InterPro" id="IPR002545">
    <property type="entry name" value="CheW-lke_dom"/>
</dbReference>
<dbReference type="Gene3D" id="2.30.30.40">
    <property type="entry name" value="SH3 Domains"/>
    <property type="match status" value="1"/>
</dbReference>
<dbReference type="Pfam" id="PF01584">
    <property type="entry name" value="CheW"/>
    <property type="match status" value="1"/>
</dbReference>
<keyword evidence="5 14" id="KW-0418">Kinase</keyword>
<dbReference type="PANTHER" id="PTHR43395">
    <property type="entry name" value="SENSOR HISTIDINE KINASE CHEA"/>
    <property type="match status" value="1"/>
</dbReference>
<evidence type="ECO:0000313" key="15">
    <source>
        <dbReference type="Proteomes" id="UP000217895"/>
    </source>
</evidence>
<dbReference type="InterPro" id="IPR003594">
    <property type="entry name" value="HATPase_dom"/>
</dbReference>
<feature type="domain" description="Response regulatory" evidence="11">
    <location>
        <begin position="775"/>
        <end position="891"/>
    </location>
</feature>
<feature type="domain" description="HPt" evidence="13">
    <location>
        <begin position="138"/>
        <end position="242"/>
    </location>
</feature>
<dbReference type="PROSITE" id="PS50851">
    <property type="entry name" value="CHEW"/>
    <property type="match status" value="1"/>
</dbReference>
<keyword evidence="4" id="KW-0808">Transferase</keyword>
<evidence type="ECO:0000256" key="8">
    <source>
        <dbReference type="PROSITE-ProRule" id="PRU00169"/>
    </source>
</evidence>
<protein>
    <recommendedName>
        <fullName evidence="2">histidine kinase</fullName>
        <ecNumber evidence="2">2.7.13.3</ecNumber>
    </recommendedName>
</protein>
<dbReference type="SUPFAM" id="SSF47226">
    <property type="entry name" value="Histidine-containing phosphotransfer domain, HPT domain"/>
    <property type="match status" value="2"/>
</dbReference>
<dbReference type="GO" id="GO:0000155">
    <property type="term" value="F:phosphorelay sensor kinase activity"/>
    <property type="evidence" value="ECO:0007669"/>
    <property type="project" value="InterPro"/>
</dbReference>
<evidence type="ECO:0000313" key="14">
    <source>
        <dbReference type="EMBL" id="BAY57745.1"/>
    </source>
</evidence>
<keyword evidence="6" id="KW-0902">Two-component regulatory system</keyword>
<dbReference type="InterPro" id="IPR001789">
    <property type="entry name" value="Sig_transdc_resp-reg_receiver"/>
</dbReference>
<dbReference type="PROSITE" id="PS50109">
    <property type="entry name" value="HIS_KIN"/>
    <property type="match status" value="1"/>
</dbReference>
<dbReference type="SUPFAM" id="SSF52172">
    <property type="entry name" value="CheY-like"/>
    <property type="match status" value="1"/>
</dbReference>
<dbReference type="Gene3D" id="3.40.50.2300">
    <property type="match status" value="1"/>
</dbReference>
<feature type="compositionally biased region" description="Low complexity" evidence="9">
    <location>
        <begin position="305"/>
        <end position="318"/>
    </location>
</feature>
<evidence type="ECO:0000256" key="4">
    <source>
        <dbReference type="ARBA" id="ARBA00022679"/>
    </source>
</evidence>
<dbReference type="PROSITE" id="PS50110">
    <property type="entry name" value="RESPONSE_REGULATORY"/>
    <property type="match status" value="1"/>
</dbReference>
<evidence type="ECO:0000256" key="9">
    <source>
        <dbReference type="SAM" id="MobiDB-lite"/>
    </source>
</evidence>
<dbReference type="InterPro" id="IPR005467">
    <property type="entry name" value="His_kinase_dom"/>
</dbReference>
<feature type="modified residue" description="Phosphohistidine" evidence="7">
    <location>
        <position position="185"/>
    </location>
</feature>
<feature type="domain" description="CheW-like" evidence="12">
    <location>
        <begin position="617"/>
        <end position="751"/>
    </location>
</feature>